<dbReference type="EMBL" id="IACI01037139">
    <property type="protein sequence ID" value="LAA22599.1"/>
    <property type="molecule type" value="Transcribed_RNA"/>
</dbReference>
<evidence type="ECO:0000313" key="1">
    <source>
        <dbReference type="EMBL" id="LAA22599.1"/>
    </source>
</evidence>
<proteinExistence type="predicted"/>
<organism evidence="1">
    <name type="scientific">Micrurus carvalhoi</name>
    <dbReference type="NCBI Taxonomy" id="3147026"/>
    <lineage>
        <taxon>Eukaryota</taxon>
        <taxon>Metazoa</taxon>
        <taxon>Chordata</taxon>
        <taxon>Craniata</taxon>
        <taxon>Vertebrata</taxon>
        <taxon>Euteleostomi</taxon>
        <taxon>Lepidosauria</taxon>
        <taxon>Squamata</taxon>
        <taxon>Bifurcata</taxon>
        <taxon>Unidentata</taxon>
        <taxon>Episquamata</taxon>
        <taxon>Toxicofera</taxon>
        <taxon>Serpentes</taxon>
        <taxon>Colubroidea</taxon>
        <taxon>Elapidae</taxon>
        <taxon>Elapinae</taxon>
        <taxon>Micrurus</taxon>
    </lineage>
</organism>
<name>A0A2H6N1L4_9SAUR</name>
<accession>A0A2H6N1L4</accession>
<protein>
    <submittedName>
        <fullName evidence="1">Uncharacterized protein</fullName>
    </submittedName>
</protein>
<dbReference type="AlphaFoldDB" id="A0A2H6N1L4"/>
<sequence>MWWLCHETRTWIQIKNWLQEITGYQSGLRLETFLLGIIKDRLPKEVKYLLLHITTATRIAFAQVWKTPNTPNEELIIHKITESAEMNMLTLRLKEKDDSEFFLIWNG</sequence>
<reference evidence="1" key="2">
    <citation type="submission" date="2017-12" db="EMBL/GenBank/DDBJ databases">
        <title>Coralsnake Venomics: Analyses of Venom Gland Transcriptomes and Proteomes of Six Brazilian Taxa.</title>
        <authorList>
            <person name="Aird S.D."/>
            <person name="Jorge da Silva N."/>
            <person name="Qiu L."/>
            <person name="Villar-Briones A."/>
            <person name="Aparecida-Saddi V."/>
            <person name="Campos-Telles M.P."/>
            <person name="Grau M."/>
            <person name="Mikheyev A.S."/>
        </authorList>
    </citation>
    <scope>NUCLEOTIDE SEQUENCE</scope>
    <source>
        <tissue evidence="1">Venom_gland</tissue>
    </source>
</reference>
<reference evidence="1" key="1">
    <citation type="submission" date="2017-07" db="EMBL/GenBank/DDBJ databases">
        <authorList>
            <person name="Mikheyev A."/>
            <person name="Grau M."/>
        </authorList>
    </citation>
    <scope>NUCLEOTIDE SEQUENCE</scope>
    <source>
        <tissue evidence="1">Venom_gland</tissue>
    </source>
</reference>